<comment type="subunit">
    <text evidence="2">Homodimer.</text>
</comment>
<dbReference type="SUPFAM" id="SSF52540">
    <property type="entry name" value="P-loop containing nucleoside triphosphate hydrolases"/>
    <property type="match status" value="1"/>
</dbReference>
<evidence type="ECO:0000256" key="2">
    <source>
        <dbReference type="ARBA" id="ARBA00011738"/>
    </source>
</evidence>
<dbReference type="InterPro" id="IPR033128">
    <property type="entry name" value="Adenylosuccin_syn_Lys_AS"/>
</dbReference>
<dbReference type="InterPro" id="IPR042109">
    <property type="entry name" value="Adenylosuccinate_synth_dom1"/>
</dbReference>
<keyword evidence="7" id="KW-0460">Magnesium</keyword>
<dbReference type="EMBL" id="VSSQ01019048">
    <property type="protein sequence ID" value="MPM62792.1"/>
    <property type="molecule type" value="Genomic_DNA"/>
</dbReference>
<dbReference type="Gene3D" id="3.90.170.10">
    <property type="entry name" value="Adenylosuccinate Synthetase, subunit A, domain 3"/>
    <property type="match status" value="1"/>
</dbReference>
<dbReference type="NCBIfam" id="TIGR00184">
    <property type="entry name" value="purA"/>
    <property type="match status" value="1"/>
</dbReference>
<dbReference type="InterPro" id="IPR042111">
    <property type="entry name" value="Adenylosuccinate_synth_dom3"/>
</dbReference>
<proteinExistence type="inferred from homology"/>
<dbReference type="SMART" id="SM00788">
    <property type="entry name" value="Adenylsucc_synt"/>
    <property type="match status" value="1"/>
</dbReference>
<dbReference type="PANTHER" id="PTHR11846:SF0">
    <property type="entry name" value="ADENYLOSUCCINATE SYNTHETASE"/>
    <property type="match status" value="1"/>
</dbReference>
<dbReference type="InterPro" id="IPR018220">
    <property type="entry name" value="Adenylosuccin_syn_GTP-bd"/>
</dbReference>
<protein>
    <submittedName>
        <fullName evidence="9">Adenylosuccinate synthetase</fullName>
        <ecNumber evidence="9">6.3.4.4</ecNumber>
    </submittedName>
</protein>
<evidence type="ECO:0000256" key="8">
    <source>
        <dbReference type="ARBA" id="ARBA00023134"/>
    </source>
</evidence>
<evidence type="ECO:0000256" key="7">
    <source>
        <dbReference type="ARBA" id="ARBA00022842"/>
    </source>
</evidence>
<keyword evidence="3 9" id="KW-0436">Ligase</keyword>
<dbReference type="FunFam" id="3.90.170.10:FF:000001">
    <property type="entry name" value="Adenylosuccinate synthetase"/>
    <property type="match status" value="1"/>
</dbReference>
<dbReference type="GO" id="GO:0046040">
    <property type="term" value="P:IMP metabolic process"/>
    <property type="evidence" value="ECO:0007669"/>
    <property type="project" value="TreeGrafter"/>
</dbReference>
<dbReference type="HAMAP" id="MF_00011">
    <property type="entry name" value="Adenylosucc_synth"/>
    <property type="match status" value="1"/>
</dbReference>
<dbReference type="FunFam" id="1.10.300.10:FF:000001">
    <property type="entry name" value="Adenylosuccinate synthetase"/>
    <property type="match status" value="1"/>
</dbReference>
<evidence type="ECO:0000256" key="1">
    <source>
        <dbReference type="ARBA" id="ARBA00001946"/>
    </source>
</evidence>
<dbReference type="NCBIfam" id="NF002223">
    <property type="entry name" value="PRK01117.1"/>
    <property type="match status" value="1"/>
</dbReference>
<dbReference type="EC" id="6.3.4.4" evidence="9"/>
<evidence type="ECO:0000313" key="9">
    <source>
        <dbReference type="EMBL" id="MPM62792.1"/>
    </source>
</evidence>
<keyword evidence="5" id="KW-0547">Nucleotide-binding</keyword>
<evidence type="ECO:0000256" key="4">
    <source>
        <dbReference type="ARBA" id="ARBA00022723"/>
    </source>
</evidence>
<dbReference type="GO" id="GO:0046872">
    <property type="term" value="F:metal ion binding"/>
    <property type="evidence" value="ECO:0007669"/>
    <property type="project" value="UniProtKB-KW"/>
</dbReference>
<dbReference type="Gene3D" id="3.40.440.10">
    <property type="entry name" value="Adenylosuccinate Synthetase, subunit A, domain 1"/>
    <property type="match status" value="1"/>
</dbReference>
<gene>
    <name evidence="9" type="primary">purA_29</name>
    <name evidence="9" type="ORF">SDC9_109670</name>
</gene>
<dbReference type="Gene3D" id="1.10.300.10">
    <property type="entry name" value="Adenylosuccinate Synthetase, subunit A, domain 2"/>
    <property type="match status" value="1"/>
</dbReference>
<keyword evidence="6" id="KW-0658">Purine biosynthesis</keyword>
<keyword evidence="8" id="KW-0342">GTP-binding</keyword>
<dbReference type="InterPro" id="IPR042110">
    <property type="entry name" value="Adenylosuccinate_synth_dom2"/>
</dbReference>
<name>A0A645BBU0_9ZZZZ</name>
<sequence length="458" mass="49499">MNTSKGRNVVVVGTQWGDEGKGKLVDWLTESANGVVRFQGGHNAGHTLVINGVKTALHLIPSGIMRPGVKCYIGNGVVLSAAKLFEEIEGLEKAGVEVKSRLRVSEACPLILPFHAALDVAREAARERGGVEKIGTTGRGIGPAYEDKIARRALRVQDLKYPDRFAAKLHELLALYNHMLVTFLGSKDFQFGDALNPYMKDGAVQFEPVFEEAMRHAELLKPMMADVSRELNDAHLAGANLLFEGAQGTLLDVDHGTYPYVTSSNCVAGNAAAGSGVGPGLLHYILGITKAYCTRVGGGPFPTELDWEKEGTPGYHMSTVGAEKGVTTGRSRRCGWFDAALLKRSAQVNGLSGLCITKLDVLDGLTELQLCVGYELDGEKIDLLPMGAEEIARCKPIYETIPGWTESTVGVTEYDKLPATARKYLERIEEVTGVPVAMISTSPDRDHTILMRNPYAAE</sequence>
<dbReference type="InterPro" id="IPR001114">
    <property type="entry name" value="Adenylosuccinate_synthetase"/>
</dbReference>
<dbReference type="GO" id="GO:0044208">
    <property type="term" value="P:'de novo' AMP biosynthetic process"/>
    <property type="evidence" value="ECO:0007669"/>
    <property type="project" value="TreeGrafter"/>
</dbReference>
<dbReference type="AlphaFoldDB" id="A0A645BBU0"/>
<comment type="caution">
    <text evidence="9">The sequence shown here is derived from an EMBL/GenBank/DDBJ whole genome shotgun (WGS) entry which is preliminary data.</text>
</comment>
<evidence type="ECO:0000256" key="6">
    <source>
        <dbReference type="ARBA" id="ARBA00022755"/>
    </source>
</evidence>
<dbReference type="PROSITE" id="PS00513">
    <property type="entry name" value="ADENYLOSUCCIN_SYN_2"/>
    <property type="match status" value="1"/>
</dbReference>
<keyword evidence="4" id="KW-0479">Metal-binding</keyword>
<dbReference type="PANTHER" id="PTHR11846">
    <property type="entry name" value="ADENYLOSUCCINATE SYNTHETASE"/>
    <property type="match status" value="1"/>
</dbReference>
<organism evidence="9">
    <name type="scientific">bioreactor metagenome</name>
    <dbReference type="NCBI Taxonomy" id="1076179"/>
    <lineage>
        <taxon>unclassified sequences</taxon>
        <taxon>metagenomes</taxon>
        <taxon>ecological metagenomes</taxon>
    </lineage>
</organism>
<dbReference type="PROSITE" id="PS01266">
    <property type="entry name" value="ADENYLOSUCCIN_SYN_1"/>
    <property type="match status" value="1"/>
</dbReference>
<comment type="cofactor">
    <cofactor evidence="1">
        <name>Mg(2+)</name>
        <dbReference type="ChEBI" id="CHEBI:18420"/>
    </cofactor>
</comment>
<dbReference type="CDD" id="cd03108">
    <property type="entry name" value="AdSS"/>
    <property type="match status" value="1"/>
</dbReference>
<dbReference type="GO" id="GO:0005737">
    <property type="term" value="C:cytoplasm"/>
    <property type="evidence" value="ECO:0007669"/>
    <property type="project" value="TreeGrafter"/>
</dbReference>
<evidence type="ECO:0000256" key="3">
    <source>
        <dbReference type="ARBA" id="ARBA00022598"/>
    </source>
</evidence>
<dbReference type="Pfam" id="PF00709">
    <property type="entry name" value="Adenylsucc_synt"/>
    <property type="match status" value="1"/>
</dbReference>
<evidence type="ECO:0000256" key="5">
    <source>
        <dbReference type="ARBA" id="ARBA00022741"/>
    </source>
</evidence>
<accession>A0A645BBU0</accession>
<reference evidence="9" key="1">
    <citation type="submission" date="2019-08" db="EMBL/GenBank/DDBJ databases">
        <authorList>
            <person name="Kucharzyk K."/>
            <person name="Murdoch R.W."/>
            <person name="Higgins S."/>
            <person name="Loffler F."/>
        </authorList>
    </citation>
    <scope>NUCLEOTIDE SEQUENCE</scope>
</reference>
<dbReference type="InterPro" id="IPR027417">
    <property type="entry name" value="P-loop_NTPase"/>
</dbReference>
<dbReference type="GO" id="GO:0005525">
    <property type="term" value="F:GTP binding"/>
    <property type="evidence" value="ECO:0007669"/>
    <property type="project" value="UniProtKB-KW"/>
</dbReference>
<dbReference type="GO" id="GO:0004019">
    <property type="term" value="F:adenylosuccinate synthase activity"/>
    <property type="evidence" value="ECO:0007669"/>
    <property type="project" value="UniProtKB-EC"/>
</dbReference>